<feature type="active site" evidence="2">
    <location>
        <position position="240"/>
    </location>
</feature>
<keyword evidence="1 3" id="KW-0560">Oxidoreductase</keyword>
<comment type="caution">
    <text evidence="5">The sequence shown here is derived from an EMBL/GenBank/DDBJ whole genome shotgun (WGS) entry which is preliminary data.</text>
</comment>
<evidence type="ECO:0000313" key="6">
    <source>
        <dbReference type="Proteomes" id="UP000431401"/>
    </source>
</evidence>
<dbReference type="EMBL" id="WEGI01000011">
    <property type="protein sequence ID" value="MQY29423.1"/>
    <property type="molecule type" value="Genomic_DNA"/>
</dbReference>
<evidence type="ECO:0000256" key="2">
    <source>
        <dbReference type="PROSITE-ProRule" id="PRU10007"/>
    </source>
</evidence>
<dbReference type="InterPro" id="IPR016161">
    <property type="entry name" value="Ald_DH/histidinol_DH"/>
</dbReference>
<comment type="similarity">
    <text evidence="3">Belongs to the aldehyde dehydrogenase family.</text>
</comment>
<dbReference type="InterPro" id="IPR029510">
    <property type="entry name" value="Ald_DH_CS_GLU"/>
</dbReference>
<dbReference type="InterPro" id="IPR015590">
    <property type="entry name" value="Aldehyde_DH_dom"/>
</dbReference>
<evidence type="ECO:0000256" key="3">
    <source>
        <dbReference type="RuleBase" id="RU003345"/>
    </source>
</evidence>
<accession>A0A7K0DUI2</accession>
<dbReference type="SUPFAM" id="SSF53720">
    <property type="entry name" value="ALDH-like"/>
    <property type="match status" value="1"/>
</dbReference>
<dbReference type="PANTHER" id="PTHR11699">
    <property type="entry name" value="ALDEHYDE DEHYDROGENASE-RELATED"/>
    <property type="match status" value="1"/>
</dbReference>
<evidence type="ECO:0000256" key="1">
    <source>
        <dbReference type="ARBA" id="ARBA00023002"/>
    </source>
</evidence>
<dbReference type="Proteomes" id="UP000431401">
    <property type="component" value="Unassembled WGS sequence"/>
</dbReference>
<dbReference type="InterPro" id="IPR016162">
    <property type="entry name" value="Ald_DH_N"/>
</dbReference>
<dbReference type="AlphaFoldDB" id="A0A7K0DUI2"/>
<proteinExistence type="inferred from homology"/>
<name>A0A7K0DUI2_9NOCA</name>
<reference evidence="5 6" key="1">
    <citation type="submission" date="2019-10" db="EMBL/GenBank/DDBJ databases">
        <title>Nocardia macrotermitis sp. nov. and Nocardia aurantia sp. nov., isolated from the gut of fungus growing-termite Macrotermes natalensis.</title>
        <authorList>
            <person name="Benndorf R."/>
            <person name="Schwitalla J."/>
            <person name="Martin K."/>
            <person name="De Beer W."/>
            <person name="Kaster A.-K."/>
            <person name="Vollmers J."/>
            <person name="Poulsen M."/>
            <person name="Beemelmanns C."/>
        </authorList>
    </citation>
    <scope>NUCLEOTIDE SEQUENCE [LARGE SCALE GENOMIC DNA]</scope>
    <source>
        <strain evidence="5 6">RB56</strain>
    </source>
</reference>
<dbReference type="Pfam" id="PF00171">
    <property type="entry name" value="Aldedh"/>
    <property type="match status" value="1"/>
</dbReference>
<dbReference type="InterPro" id="IPR016163">
    <property type="entry name" value="Ald_DH_C"/>
</dbReference>
<dbReference type="EC" id="1.2.1.79" evidence="5"/>
<sequence length="429" mass="45641">MPFTPSPAVRNAWITVSAPGDGRVLGTLPMHTPERVRTLVTGLRAAQIDWRGMGVVGRTRWVTQFRDWLAANRQRLVDLFAAETGKSVAAAMREFRLCLDALDYHRTHGAEFLHGQRLRPHALPTVSSHLAIAYRSCPVVGVVAPWAHPLAVTVFDAIPALLTGSAVLVKPSSLTPLTVRALVGGWAELGAPPVLDFVVGRDAGPALVDTVDYVHFTGSPETGKMVALRTAARLVPCRLELGGKSAALVLADADLDRAAAGIALGGLSDCGQNCHSIERIFVESACYEAFVERLTAEVAGWTPEPGEYSEVMTSSAHVRRVHEQVRDARAKGASLRIGGSGRDHVFEPTVLADVEPTMSVLTQQTLGPVLPVMRVESAEAALALINDPCGPAASIWTSDDSTGRESAGRIVAARVAVADVSVHLMPAHL</sequence>
<evidence type="ECO:0000259" key="4">
    <source>
        <dbReference type="Pfam" id="PF00171"/>
    </source>
</evidence>
<protein>
    <submittedName>
        <fullName evidence="5">Putative succinate-semialdehyde dehydrogenase [NADP(+)] 2</fullName>
        <ecNumber evidence="5">1.2.1.79</ecNumber>
    </submittedName>
</protein>
<organism evidence="5 6">
    <name type="scientific">Nocardia aurantia</name>
    <dbReference type="NCBI Taxonomy" id="2585199"/>
    <lineage>
        <taxon>Bacteria</taxon>
        <taxon>Bacillati</taxon>
        <taxon>Actinomycetota</taxon>
        <taxon>Actinomycetes</taxon>
        <taxon>Mycobacteriales</taxon>
        <taxon>Nocardiaceae</taxon>
        <taxon>Nocardia</taxon>
    </lineage>
</organism>
<dbReference type="RefSeq" id="WP_194290982.1">
    <property type="nucleotide sequence ID" value="NZ_WEGI01000011.1"/>
</dbReference>
<evidence type="ECO:0000313" key="5">
    <source>
        <dbReference type="EMBL" id="MQY29423.1"/>
    </source>
</evidence>
<dbReference type="PROSITE" id="PS00687">
    <property type="entry name" value="ALDEHYDE_DEHYDR_GLU"/>
    <property type="match status" value="1"/>
</dbReference>
<keyword evidence="6" id="KW-1185">Reference proteome</keyword>
<gene>
    <name evidence="5" type="primary">gabD2_3</name>
    <name evidence="5" type="ORF">NRB56_50130</name>
</gene>
<dbReference type="Gene3D" id="3.40.309.10">
    <property type="entry name" value="Aldehyde Dehydrogenase, Chain A, domain 2"/>
    <property type="match status" value="1"/>
</dbReference>
<dbReference type="GO" id="GO:0036243">
    <property type="term" value="F:succinate-semialdehyde dehydrogenase (NADP+) activity"/>
    <property type="evidence" value="ECO:0007669"/>
    <property type="project" value="UniProtKB-EC"/>
</dbReference>
<feature type="domain" description="Aldehyde dehydrogenase" evidence="4">
    <location>
        <begin position="14"/>
        <end position="421"/>
    </location>
</feature>
<dbReference type="Gene3D" id="3.40.605.10">
    <property type="entry name" value="Aldehyde Dehydrogenase, Chain A, domain 1"/>
    <property type="match status" value="1"/>
</dbReference>